<keyword evidence="3" id="KW-1185">Reference proteome</keyword>
<feature type="domain" description="RNase H type-1" evidence="1">
    <location>
        <begin position="290"/>
        <end position="421"/>
    </location>
</feature>
<proteinExistence type="predicted"/>
<sequence>MTKPSSMLARLHQGKYYHKSSFLEAKVGNNPLWAWRSLLEGRKILQARIRWRIGNGKSMPVSWMNRRDKLRWHYTSNGRYSVKSGYAISRMLVRNGVLTNRCIVGECSRRNLDKKFWKFLWGIQILGKLHHFLWKCAQEVLPVGSKLGLRVPGCRGSCPFCGEDETIPHLFFYCQFARVVWYGNPLQLDSGAISRPSFIQYMEVLMEKWNGEESWPDVLRLMVFILWRIWKARNDKSFAGKVWSPGDVISKALVDALEYNTAVSQGVNLRSGVHESNSRENRVPRWCPSIGSLFKINTDGAWVAKDGIGGVGIVIRDERGMFIAGMAKKLWYMGSAQIAEALALREGLQFALDTSIKGLVVETDAKGVIEDLKNSKNMLVKVEIVNEDIKQLAREACCEEFSYAPRKCNRAADAVAKFALRVAGYP</sequence>
<dbReference type="CDD" id="cd06222">
    <property type="entry name" value="RNase_H_like"/>
    <property type="match status" value="1"/>
</dbReference>
<dbReference type="InterPro" id="IPR036397">
    <property type="entry name" value="RNaseH_sf"/>
</dbReference>
<dbReference type="InterPro" id="IPR044730">
    <property type="entry name" value="RNase_H-like_dom_plant"/>
</dbReference>
<evidence type="ECO:0000313" key="3">
    <source>
        <dbReference type="Proteomes" id="UP001415857"/>
    </source>
</evidence>
<dbReference type="InterPro" id="IPR026960">
    <property type="entry name" value="RVT-Znf"/>
</dbReference>
<dbReference type="Pfam" id="PF13456">
    <property type="entry name" value="RVT_3"/>
    <property type="match status" value="1"/>
</dbReference>
<dbReference type="SUPFAM" id="SSF53098">
    <property type="entry name" value="Ribonuclease H-like"/>
    <property type="match status" value="1"/>
</dbReference>
<dbReference type="InterPro" id="IPR002156">
    <property type="entry name" value="RNaseH_domain"/>
</dbReference>
<dbReference type="PANTHER" id="PTHR47074">
    <property type="entry name" value="BNAC02G40300D PROTEIN"/>
    <property type="match status" value="1"/>
</dbReference>
<name>A0AAP0RHU6_LIQFO</name>
<gene>
    <name evidence="2" type="ORF">L1049_027556</name>
</gene>
<dbReference type="PROSITE" id="PS50879">
    <property type="entry name" value="RNASE_H_1"/>
    <property type="match status" value="1"/>
</dbReference>
<dbReference type="Proteomes" id="UP001415857">
    <property type="component" value="Unassembled WGS sequence"/>
</dbReference>
<dbReference type="Gene3D" id="3.30.420.10">
    <property type="entry name" value="Ribonuclease H-like superfamily/Ribonuclease H"/>
    <property type="match status" value="1"/>
</dbReference>
<evidence type="ECO:0000313" key="2">
    <source>
        <dbReference type="EMBL" id="KAK9277999.1"/>
    </source>
</evidence>
<dbReference type="Pfam" id="PF13966">
    <property type="entry name" value="zf-RVT"/>
    <property type="match status" value="1"/>
</dbReference>
<dbReference type="GO" id="GO:0003676">
    <property type="term" value="F:nucleic acid binding"/>
    <property type="evidence" value="ECO:0007669"/>
    <property type="project" value="InterPro"/>
</dbReference>
<reference evidence="2 3" key="1">
    <citation type="journal article" date="2024" name="Plant J.">
        <title>Genome sequences and population genomics reveal climatic adaptation and genomic divergence between two closely related sweetgum species.</title>
        <authorList>
            <person name="Xu W.Q."/>
            <person name="Ren C.Q."/>
            <person name="Zhang X.Y."/>
            <person name="Comes H.P."/>
            <person name="Liu X.H."/>
            <person name="Li Y.G."/>
            <person name="Kettle C.J."/>
            <person name="Jalonen R."/>
            <person name="Gaisberger H."/>
            <person name="Ma Y.Z."/>
            <person name="Qiu Y.X."/>
        </authorList>
    </citation>
    <scope>NUCLEOTIDE SEQUENCE [LARGE SCALE GENOMIC DNA]</scope>
    <source>
        <strain evidence="2">Hangzhou</strain>
    </source>
</reference>
<dbReference type="GO" id="GO:0004523">
    <property type="term" value="F:RNA-DNA hybrid ribonuclease activity"/>
    <property type="evidence" value="ECO:0007669"/>
    <property type="project" value="InterPro"/>
</dbReference>
<evidence type="ECO:0000259" key="1">
    <source>
        <dbReference type="PROSITE" id="PS50879"/>
    </source>
</evidence>
<accession>A0AAP0RHU6</accession>
<dbReference type="PANTHER" id="PTHR47074:SF11">
    <property type="entry name" value="REVERSE TRANSCRIPTASE-LIKE PROTEIN"/>
    <property type="match status" value="1"/>
</dbReference>
<protein>
    <recommendedName>
        <fullName evidence="1">RNase H type-1 domain-containing protein</fullName>
    </recommendedName>
</protein>
<comment type="caution">
    <text evidence="2">The sequence shown here is derived from an EMBL/GenBank/DDBJ whole genome shotgun (WGS) entry which is preliminary data.</text>
</comment>
<organism evidence="2 3">
    <name type="scientific">Liquidambar formosana</name>
    <name type="common">Formosan gum</name>
    <dbReference type="NCBI Taxonomy" id="63359"/>
    <lineage>
        <taxon>Eukaryota</taxon>
        <taxon>Viridiplantae</taxon>
        <taxon>Streptophyta</taxon>
        <taxon>Embryophyta</taxon>
        <taxon>Tracheophyta</taxon>
        <taxon>Spermatophyta</taxon>
        <taxon>Magnoliopsida</taxon>
        <taxon>eudicotyledons</taxon>
        <taxon>Gunneridae</taxon>
        <taxon>Pentapetalae</taxon>
        <taxon>Saxifragales</taxon>
        <taxon>Altingiaceae</taxon>
        <taxon>Liquidambar</taxon>
    </lineage>
</organism>
<dbReference type="AlphaFoldDB" id="A0AAP0RHU6"/>
<dbReference type="EMBL" id="JBBPBK010000009">
    <property type="protein sequence ID" value="KAK9277999.1"/>
    <property type="molecule type" value="Genomic_DNA"/>
</dbReference>
<dbReference type="InterPro" id="IPR012337">
    <property type="entry name" value="RNaseH-like_sf"/>
</dbReference>
<dbReference type="InterPro" id="IPR052929">
    <property type="entry name" value="RNase_H-like_EbsB-rel"/>
</dbReference>